<evidence type="ECO:0000256" key="4">
    <source>
        <dbReference type="ARBA" id="ARBA00022840"/>
    </source>
</evidence>
<sequence>MPPVLQTHKNRQIRRTDPNTRTLLSTAPIFEPTNTTNTSQIQPLQLFEYPPIAPSWNAAAADTQDIIIRGQQTNRVEEQQKQLLPSSPFTPIIQNGMEIDPELINYDAQQLGGDHNNFIQPQINSNFLQETVSERNFTSPHLPDSNIIPNPSPEIDHLQQCPPSTSLSSASPPLLESDNLDVDHDDAFVRKTAEQPRARSKSKTSTRKTPKRATIARKKNDYSPQSQSRKSIVEDKKTSNPVLSKKRGLELAEQDETEEDTTTVMSPAKVENEHSIPSLSDTKKTPIRRSTKKQRNNQTSHSNGSRTTSSTINSKDNDTTINLPASTSLTSHSKTKSPEKSPLLKNSLSLSPPLITQSTAIITPEQDLRAYLSSIPLPPRAVTHLEMLRIGTFLFDQLLSRAFSRPFVNPEAEDALVYRSMIKDLMDLTTAEQKLWARKYATPNELYVDICQIMFNAYAFHREKDVIYEEAKQMAISFKQLVSRISNYLFGCATRSDPIVPDQVRLPHEDFKLSKVKAHTGSRLYIMPMMTYEENKKASHGLTQAAAERFDPLSRPLMELFNVKKLPPMRFEPSQQTRNFARMYVSSGRTAIERCRDDPDSLLIILFSVVWHKPTNVVRCKALIAKPFGRRHDLDTLDFPELADARSWIRVAVLDRTELNLELSSKFYHTCLRTPYSVSLYDKKFVSAESHENFINALNLPRYNPSSSGPNNIWQNLCLEAEAHDVPFESMTSIGDSINIEAEGFFKRVFHIQDDSSIVIQNFKEINENTLSTRIVETVCCLKTKGLENTGQIISIYKGAEEELVGISMKRYEQTLKEYAFNARRLLTPDQKYKLILDMVNGIKSIHSAGFAHRDLSEVNMMVTEHPDEKLSDGSVKPELVIIDFGKAVFVRVQDVRQWTIGEVSDETIDLLPRIQTVPDHGYKLYRSIATLPRAKNDNEMLPQPIDPLSEDVYSLGILIWRIFSGQAPWSGILDTDLKELRSIVSDPTKILFHIDRSVPGDMSRQLLLRCITVDPQLRNTSEELHDFITRKDVKEQLLAEWSLLGGRVRKEKKY</sequence>
<feature type="compositionally biased region" description="Basic residues" evidence="7">
    <location>
        <begin position="198"/>
        <end position="217"/>
    </location>
</feature>
<evidence type="ECO:0000256" key="7">
    <source>
        <dbReference type="SAM" id="MobiDB-lite"/>
    </source>
</evidence>
<feature type="region of interest" description="Disordered" evidence="7">
    <location>
        <begin position="136"/>
        <end position="349"/>
    </location>
</feature>
<feature type="compositionally biased region" description="Polar residues" evidence="7">
    <location>
        <begin position="296"/>
        <end position="325"/>
    </location>
</feature>
<evidence type="ECO:0000259" key="8">
    <source>
        <dbReference type="PROSITE" id="PS50011"/>
    </source>
</evidence>
<keyword evidence="11" id="KW-1185">Reference proteome</keyword>
<dbReference type="CDD" id="cd04369">
    <property type="entry name" value="Bromodomain"/>
    <property type="match status" value="1"/>
</dbReference>
<dbReference type="SMART" id="SM00297">
    <property type="entry name" value="BROMO"/>
    <property type="match status" value="1"/>
</dbReference>
<feature type="compositionally biased region" description="Basic and acidic residues" evidence="7">
    <location>
        <begin position="181"/>
        <end position="197"/>
    </location>
</feature>
<dbReference type="OrthoDB" id="4062651at2759"/>
<dbReference type="Proteomes" id="UP000789508">
    <property type="component" value="Unassembled WGS sequence"/>
</dbReference>
<evidence type="ECO:0000256" key="2">
    <source>
        <dbReference type="ARBA" id="ARBA00022741"/>
    </source>
</evidence>
<evidence type="ECO:0000256" key="1">
    <source>
        <dbReference type="ARBA" id="ARBA00022679"/>
    </source>
</evidence>
<feature type="compositionally biased region" description="Low complexity" evidence="7">
    <location>
        <begin position="162"/>
        <end position="177"/>
    </location>
</feature>
<keyword evidence="1" id="KW-0808">Transferase</keyword>
<dbReference type="InterPro" id="IPR036427">
    <property type="entry name" value="Bromodomain-like_sf"/>
</dbReference>
<dbReference type="Gene3D" id="1.20.920.10">
    <property type="entry name" value="Bromodomain-like"/>
    <property type="match status" value="1"/>
</dbReference>
<dbReference type="GO" id="GO:0005524">
    <property type="term" value="F:ATP binding"/>
    <property type="evidence" value="ECO:0007669"/>
    <property type="project" value="UniProtKB-KW"/>
</dbReference>
<dbReference type="AlphaFoldDB" id="A0A9N9DB24"/>
<dbReference type="InterPro" id="IPR050339">
    <property type="entry name" value="CC_SR_Kinase"/>
</dbReference>
<reference evidence="10" key="1">
    <citation type="submission" date="2021-06" db="EMBL/GenBank/DDBJ databases">
        <authorList>
            <person name="Kallberg Y."/>
            <person name="Tangrot J."/>
            <person name="Rosling A."/>
        </authorList>
    </citation>
    <scope>NUCLEOTIDE SEQUENCE</scope>
    <source>
        <strain evidence="10">FL130A</strain>
    </source>
</reference>
<dbReference type="SUPFAM" id="SSF56112">
    <property type="entry name" value="Protein kinase-like (PK-like)"/>
    <property type="match status" value="1"/>
</dbReference>
<feature type="domain" description="Protein kinase" evidence="8">
    <location>
        <begin position="735"/>
        <end position="1029"/>
    </location>
</feature>
<dbReference type="PROSITE" id="PS50011">
    <property type="entry name" value="PROTEIN_KINASE_DOM"/>
    <property type="match status" value="1"/>
</dbReference>
<dbReference type="GO" id="GO:0006325">
    <property type="term" value="P:chromatin organization"/>
    <property type="evidence" value="ECO:0007669"/>
    <property type="project" value="UniProtKB-ARBA"/>
</dbReference>
<dbReference type="Gene3D" id="1.10.510.10">
    <property type="entry name" value="Transferase(Phosphotransferase) domain 1"/>
    <property type="match status" value="1"/>
</dbReference>
<dbReference type="InterPro" id="IPR000719">
    <property type="entry name" value="Prot_kinase_dom"/>
</dbReference>
<keyword evidence="2" id="KW-0547">Nucleotide-binding</keyword>
<dbReference type="EMBL" id="CAJVPS010007177">
    <property type="protein sequence ID" value="CAG8632513.1"/>
    <property type="molecule type" value="Genomic_DNA"/>
</dbReference>
<evidence type="ECO:0000256" key="5">
    <source>
        <dbReference type="ARBA" id="ARBA00023117"/>
    </source>
</evidence>
<dbReference type="GO" id="GO:0005737">
    <property type="term" value="C:cytoplasm"/>
    <property type="evidence" value="ECO:0007669"/>
    <property type="project" value="TreeGrafter"/>
</dbReference>
<dbReference type="Pfam" id="PF07714">
    <property type="entry name" value="PK_Tyr_Ser-Thr"/>
    <property type="match status" value="1"/>
</dbReference>
<feature type="compositionally biased region" description="Acidic residues" evidence="7">
    <location>
        <begin position="252"/>
        <end position="261"/>
    </location>
</feature>
<dbReference type="Pfam" id="PF00439">
    <property type="entry name" value="Bromodomain"/>
    <property type="match status" value="1"/>
</dbReference>
<dbReference type="GO" id="GO:0004672">
    <property type="term" value="F:protein kinase activity"/>
    <property type="evidence" value="ECO:0007669"/>
    <property type="project" value="InterPro"/>
</dbReference>
<evidence type="ECO:0000313" key="10">
    <source>
        <dbReference type="EMBL" id="CAG8632513.1"/>
    </source>
</evidence>
<dbReference type="InterPro" id="IPR001245">
    <property type="entry name" value="Ser-Thr/Tyr_kinase_cat_dom"/>
</dbReference>
<dbReference type="PANTHER" id="PTHR11042">
    <property type="entry name" value="EUKARYOTIC TRANSLATION INITIATION FACTOR 2-ALPHA KINASE EIF2-ALPHA KINASE -RELATED"/>
    <property type="match status" value="1"/>
</dbReference>
<evidence type="ECO:0000256" key="6">
    <source>
        <dbReference type="PROSITE-ProRule" id="PRU00035"/>
    </source>
</evidence>
<gene>
    <name evidence="10" type="ORF">ALEPTO_LOCUS9414</name>
</gene>
<keyword evidence="4" id="KW-0067">ATP-binding</keyword>
<dbReference type="InterPro" id="IPR001487">
    <property type="entry name" value="Bromodomain"/>
</dbReference>
<keyword evidence="3" id="KW-0418">Kinase</keyword>
<organism evidence="10 11">
    <name type="scientific">Ambispora leptoticha</name>
    <dbReference type="NCBI Taxonomy" id="144679"/>
    <lineage>
        <taxon>Eukaryota</taxon>
        <taxon>Fungi</taxon>
        <taxon>Fungi incertae sedis</taxon>
        <taxon>Mucoromycota</taxon>
        <taxon>Glomeromycotina</taxon>
        <taxon>Glomeromycetes</taxon>
        <taxon>Archaeosporales</taxon>
        <taxon>Ambisporaceae</taxon>
        <taxon>Ambispora</taxon>
    </lineage>
</organism>
<name>A0A9N9DB24_9GLOM</name>
<feature type="compositionally biased region" description="Basic residues" evidence="7">
    <location>
        <begin position="285"/>
        <end position="295"/>
    </location>
</feature>
<dbReference type="SMART" id="SM00220">
    <property type="entry name" value="S_TKc"/>
    <property type="match status" value="1"/>
</dbReference>
<feature type="domain" description="Bromo" evidence="9">
    <location>
        <begin position="395"/>
        <end position="468"/>
    </location>
</feature>
<dbReference type="PROSITE" id="PS50014">
    <property type="entry name" value="BROMODOMAIN_2"/>
    <property type="match status" value="1"/>
</dbReference>
<dbReference type="SUPFAM" id="SSF47370">
    <property type="entry name" value="Bromodomain"/>
    <property type="match status" value="1"/>
</dbReference>
<protein>
    <submittedName>
        <fullName evidence="10">12973_t:CDS:1</fullName>
    </submittedName>
</protein>
<comment type="caution">
    <text evidence="10">The sequence shown here is derived from an EMBL/GenBank/DDBJ whole genome shotgun (WGS) entry which is preliminary data.</text>
</comment>
<evidence type="ECO:0000259" key="9">
    <source>
        <dbReference type="PROSITE" id="PS50014"/>
    </source>
</evidence>
<dbReference type="GO" id="GO:0005634">
    <property type="term" value="C:nucleus"/>
    <property type="evidence" value="ECO:0007669"/>
    <property type="project" value="TreeGrafter"/>
</dbReference>
<dbReference type="InterPro" id="IPR011009">
    <property type="entry name" value="Kinase-like_dom_sf"/>
</dbReference>
<evidence type="ECO:0000256" key="3">
    <source>
        <dbReference type="ARBA" id="ARBA00022777"/>
    </source>
</evidence>
<evidence type="ECO:0000313" key="11">
    <source>
        <dbReference type="Proteomes" id="UP000789508"/>
    </source>
</evidence>
<keyword evidence="5 6" id="KW-0103">Bromodomain</keyword>
<feature type="compositionally biased region" description="Low complexity" evidence="7">
    <location>
        <begin position="340"/>
        <end position="349"/>
    </location>
</feature>
<accession>A0A9N9DB24</accession>
<proteinExistence type="predicted"/>